<feature type="non-terminal residue" evidence="2">
    <location>
        <position position="1"/>
    </location>
</feature>
<reference evidence="2 3" key="1">
    <citation type="submission" date="2012-11" db="EMBL/GenBank/DDBJ databases">
        <authorList>
            <person name="Huguet-Tapia J.C."/>
            <person name="Durkin A.S."/>
            <person name="Pettis G.S."/>
            <person name="Badger J.H."/>
        </authorList>
    </citation>
    <scope>NUCLEOTIDE SEQUENCE [LARGE SCALE GENOMIC DNA]</scope>
    <source>
        <strain evidence="2 3">91-03</strain>
    </source>
</reference>
<protein>
    <submittedName>
        <fullName evidence="2">Uncharacterized protein</fullName>
    </submittedName>
</protein>
<keyword evidence="3" id="KW-1185">Reference proteome</keyword>
<feature type="compositionally biased region" description="Low complexity" evidence="1">
    <location>
        <begin position="29"/>
        <end position="40"/>
    </location>
</feature>
<comment type="caution">
    <text evidence="2">The sequence shown here is derived from an EMBL/GenBank/DDBJ whole genome shotgun (WGS) entry which is preliminary data.</text>
</comment>
<evidence type="ECO:0000256" key="1">
    <source>
        <dbReference type="SAM" id="MobiDB-lite"/>
    </source>
</evidence>
<organism evidence="2 3">
    <name type="scientific">Streptomyces ipomoeae 91-03</name>
    <dbReference type="NCBI Taxonomy" id="698759"/>
    <lineage>
        <taxon>Bacteria</taxon>
        <taxon>Bacillati</taxon>
        <taxon>Actinomycetota</taxon>
        <taxon>Actinomycetes</taxon>
        <taxon>Kitasatosporales</taxon>
        <taxon>Streptomycetaceae</taxon>
        <taxon>Streptomyces</taxon>
    </lineage>
</organism>
<feature type="region of interest" description="Disordered" evidence="1">
    <location>
        <begin position="1"/>
        <end position="96"/>
    </location>
</feature>
<evidence type="ECO:0000313" key="3">
    <source>
        <dbReference type="Proteomes" id="UP000010411"/>
    </source>
</evidence>
<dbReference type="AlphaFoldDB" id="L1L5Z5"/>
<evidence type="ECO:0000313" key="2">
    <source>
        <dbReference type="EMBL" id="EKX68125.1"/>
    </source>
</evidence>
<name>L1L5Z5_9ACTN</name>
<proteinExistence type="predicted"/>
<feature type="compositionally biased region" description="Pro residues" evidence="1">
    <location>
        <begin position="53"/>
        <end position="64"/>
    </location>
</feature>
<gene>
    <name evidence="2" type="ORF">STRIP9103_02939</name>
</gene>
<dbReference type="EMBL" id="AEJC01000099">
    <property type="protein sequence ID" value="EKX68125.1"/>
    <property type="molecule type" value="Genomic_DNA"/>
</dbReference>
<sequence>VVLTTPTPPRTATRSRPHHPQSPIHTHAPPLSRSPLLPSPAYSDDLPKHPHPHLPPMPSRPPFPLFLTHRQGAPAPVCHLPRRRNVDSRRSEHDAT</sequence>
<feature type="compositionally biased region" description="Basic and acidic residues" evidence="1">
    <location>
        <begin position="84"/>
        <end position="96"/>
    </location>
</feature>
<dbReference type="Proteomes" id="UP000010411">
    <property type="component" value="Unassembled WGS sequence"/>
</dbReference>
<accession>L1L5Z5</accession>